<evidence type="ECO:0000256" key="1">
    <source>
        <dbReference type="SAM" id="Phobius"/>
    </source>
</evidence>
<evidence type="ECO:0000313" key="2">
    <source>
        <dbReference type="EMBL" id="MDF2261424.1"/>
    </source>
</evidence>
<reference evidence="2 3" key="1">
    <citation type="submission" date="2023-03" db="EMBL/GenBank/DDBJ databases">
        <title>Draft genome sequence of type strain Streptomyces ferralitis JCM 14344.</title>
        <authorList>
            <person name="Klaysubun C."/>
            <person name="Duangmal K."/>
        </authorList>
    </citation>
    <scope>NUCLEOTIDE SEQUENCE [LARGE SCALE GENOMIC DNA]</scope>
    <source>
        <strain evidence="2 3">JCM 14344</strain>
    </source>
</reference>
<organism evidence="2 3">
    <name type="scientific">Streptantibioticus ferralitis</name>
    <dbReference type="NCBI Taxonomy" id="236510"/>
    <lineage>
        <taxon>Bacteria</taxon>
        <taxon>Bacillati</taxon>
        <taxon>Actinomycetota</taxon>
        <taxon>Actinomycetes</taxon>
        <taxon>Kitasatosporales</taxon>
        <taxon>Streptomycetaceae</taxon>
        <taxon>Streptantibioticus</taxon>
    </lineage>
</organism>
<accession>A0ABT5ZC67</accession>
<dbReference type="EMBL" id="JARHTQ010000058">
    <property type="protein sequence ID" value="MDF2261424.1"/>
    <property type="molecule type" value="Genomic_DNA"/>
</dbReference>
<comment type="caution">
    <text evidence="2">The sequence shown here is derived from an EMBL/GenBank/DDBJ whole genome shotgun (WGS) entry which is preliminary data.</text>
</comment>
<evidence type="ECO:0000313" key="3">
    <source>
        <dbReference type="Proteomes" id="UP001220022"/>
    </source>
</evidence>
<name>A0ABT5ZC67_9ACTN</name>
<feature type="transmembrane region" description="Helical" evidence="1">
    <location>
        <begin position="21"/>
        <end position="43"/>
    </location>
</feature>
<keyword evidence="1" id="KW-1133">Transmembrane helix</keyword>
<dbReference type="Proteomes" id="UP001220022">
    <property type="component" value="Unassembled WGS sequence"/>
</dbReference>
<proteinExistence type="predicted"/>
<dbReference type="RefSeq" id="WP_275823039.1">
    <property type="nucleotide sequence ID" value="NZ_BAAANM010000007.1"/>
</dbReference>
<keyword evidence="1" id="KW-0472">Membrane</keyword>
<evidence type="ECO:0008006" key="4">
    <source>
        <dbReference type="Google" id="ProtNLM"/>
    </source>
</evidence>
<gene>
    <name evidence="2" type="ORF">P2L57_38625</name>
</gene>
<keyword evidence="1" id="KW-0812">Transmembrane</keyword>
<sequence>MNDLRTAVTKTVKRSATFVSRLATPLYILAVVGTIAFVLYVGATANRTP</sequence>
<protein>
    <recommendedName>
        <fullName evidence="4">ABC transporter permease</fullName>
    </recommendedName>
</protein>
<keyword evidence="3" id="KW-1185">Reference proteome</keyword>